<evidence type="ECO:0000256" key="1">
    <source>
        <dbReference type="ARBA" id="ARBA00004496"/>
    </source>
</evidence>
<dbReference type="Gene3D" id="1.10.8.60">
    <property type="match status" value="1"/>
</dbReference>
<accession>A0A5D9C5F7</accession>
<proteinExistence type="inferred from homology"/>
<feature type="domain" description="Clp R" evidence="14">
    <location>
        <begin position="3"/>
        <end position="149"/>
    </location>
</feature>
<keyword evidence="4 11" id="KW-0677">Repeat</keyword>
<evidence type="ECO:0000256" key="6">
    <source>
        <dbReference type="ARBA" id="ARBA00022840"/>
    </source>
</evidence>
<evidence type="ECO:0000256" key="9">
    <source>
        <dbReference type="ARBA" id="ARBA00025613"/>
    </source>
</evidence>
<dbReference type="SUPFAM" id="SSF81923">
    <property type="entry name" value="Double Clp-N motif"/>
    <property type="match status" value="1"/>
</dbReference>
<dbReference type="InterPro" id="IPR003593">
    <property type="entry name" value="AAA+_ATPase"/>
</dbReference>
<dbReference type="InterPro" id="IPR019489">
    <property type="entry name" value="Clp_ATPase_C"/>
</dbReference>
<dbReference type="NCBIfam" id="TIGR03346">
    <property type="entry name" value="chaperone_ClpB"/>
    <property type="match status" value="1"/>
</dbReference>
<evidence type="ECO:0000256" key="12">
    <source>
        <dbReference type="RuleBase" id="RU004432"/>
    </source>
</evidence>
<name>A0A5D9C5F7_9SPHN</name>
<dbReference type="PRINTS" id="PR00300">
    <property type="entry name" value="CLPPROTEASEA"/>
</dbReference>
<protein>
    <recommendedName>
        <fullName evidence="3 13">Chaperone protein ClpB</fullName>
    </recommendedName>
</protein>
<evidence type="ECO:0000313" key="15">
    <source>
        <dbReference type="EMBL" id="TZG26270.1"/>
    </source>
</evidence>
<dbReference type="InterPro" id="IPR017730">
    <property type="entry name" value="Chaperonin_ClpB"/>
</dbReference>
<evidence type="ECO:0000256" key="2">
    <source>
        <dbReference type="ARBA" id="ARBA00008675"/>
    </source>
</evidence>
<keyword evidence="8 12" id="KW-0143">Chaperone</keyword>
<dbReference type="GO" id="GO:0016887">
    <property type="term" value="F:ATP hydrolysis activity"/>
    <property type="evidence" value="ECO:0007669"/>
    <property type="project" value="InterPro"/>
</dbReference>
<keyword evidence="13" id="KW-0963">Cytoplasm</keyword>
<dbReference type="SMART" id="SM01086">
    <property type="entry name" value="ClpB_D2-small"/>
    <property type="match status" value="1"/>
</dbReference>
<comment type="subunit">
    <text evidence="10">Homohexamer. The oligomerization is ATP-dependent.</text>
</comment>
<dbReference type="InterPro" id="IPR041546">
    <property type="entry name" value="ClpA/ClpB_AAA_lid"/>
</dbReference>
<comment type="similarity">
    <text evidence="2 12">Belongs to the ClpA/ClpB family.</text>
</comment>
<dbReference type="GO" id="GO:0005524">
    <property type="term" value="F:ATP binding"/>
    <property type="evidence" value="ECO:0007669"/>
    <property type="project" value="UniProtKB-UniRule"/>
</dbReference>
<evidence type="ECO:0000256" key="13">
    <source>
        <dbReference type="RuleBase" id="RU362034"/>
    </source>
</evidence>
<dbReference type="GO" id="GO:0005737">
    <property type="term" value="C:cytoplasm"/>
    <property type="evidence" value="ECO:0007669"/>
    <property type="project" value="UniProtKB-SubCell"/>
</dbReference>
<keyword evidence="16" id="KW-1185">Reference proteome</keyword>
<dbReference type="GO" id="GO:0042026">
    <property type="term" value="P:protein refolding"/>
    <property type="evidence" value="ECO:0007669"/>
    <property type="project" value="UniProtKB-UniRule"/>
</dbReference>
<keyword evidence="13" id="KW-0346">Stress response</keyword>
<comment type="subunit">
    <text evidence="13">Homohexamer; The oligomerization is ATP-dependent.</text>
</comment>
<dbReference type="FunFam" id="3.40.50.300:FF:000025">
    <property type="entry name" value="ATP-dependent Clp protease subunit"/>
    <property type="match status" value="1"/>
</dbReference>
<dbReference type="SMART" id="SM00382">
    <property type="entry name" value="AAA"/>
    <property type="match status" value="2"/>
</dbReference>
<dbReference type="PANTHER" id="PTHR11638">
    <property type="entry name" value="ATP-DEPENDENT CLP PROTEASE"/>
    <property type="match status" value="1"/>
</dbReference>
<evidence type="ECO:0000256" key="5">
    <source>
        <dbReference type="ARBA" id="ARBA00022741"/>
    </source>
</evidence>
<dbReference type="PROSITE" id="PS00871">
    <property type="entry name" value="CLPAB_2"/>
    <property type="match status" value="1"/>
</dbReference>
<dbReference type="Proteomes" id="UP000322077">
    <property type="component" value="Unassembled WGS sequence"/>
</dbReference>
<dbReference type="Pfam" id="PF07724">
    <property type="entry name" value="AAA_2"/>
    <property type="match status" value="1"/>
</dbReference>
<dbReference type="InterPro" id="IPR004176">
    <property type="entry name" value="Clp_R_N"/>
</dbReference>
<dbReference type="FunFam" id="3.40.50.300:FF:000120">
    <property type="entry name" value="ATP-dependent chaperone ClpB"/>
    <property type="match status" value="1"/>
</dbReference>
<dbReference type="Gene3D" id="1.10.1780.10">
    <property type="entry name" value="Clp, N-terminal domain"/>
    <property type="match status" value="1"/>
</dbReference>
<dbReference type="PROSITE" id="PS00870">
    <property type="entry name" value="CLPAB_1"/>
    <property type="match status" value="1"/>
</dbReference>
<dbReference type="Pfam" id="PF17871">
    <property type="entry name" value="AAA_lid_9"/>
    <property type="match status" value="1"/>
</dbReference>
<evidence type="ECO:0000256" key="10">
    <source>
        <dbReference type="ARBA" id="ARBA00026057"/>
    </source>
</evidence>
<dbReference type="CDD" id="cd00009">
    <property type="entry name" value="AAA"/>
    <property type="match status" value="1"/>
</dbReference>
<dbReference type="PANTHER" id="PTHR11638:SF18">
    <property type="entry name" value="HEAT SHOCK PROTEIN 104"/>
    <property type="match status" value="1"/>
</dbReference>
<dbReference type="RefSeq" id="WP_149523076.1">
    <property type="nucleotide sequence ID" value="NZ_VTOU01000003.1"/>
</dbReference>
<dbReference type="GO" id="GO:0034605">
    <property type="term" value="P:cellular response to heat"/>
    <property type="evidence" value="ECO:0007669"/>
    <property type="project" value="TreeGrafter"/>
</dbReference>
<evidence type="ECO:0000256" key="11">
    <source>
        <dbReference type="PROSITE-ProRule" id="PRU01251"/>
    </source>
</evidence>
<dbReference type="FunFam" id="3.40.50.300:FF:000010">
    <property type="entry name" value="Chaperone clpB 1, putative"/>
    <property type="match status" value="1"/>
</dbReference>
<dbReference type="CDD" id="cd19499">
    <property type="entry name" value="RecA-like_ClpB_Hsp104-like"/>
    <property type="match status" value="1"/>
</dbReference>
<sequence>MNLEKFTDRAKGFLQSAQTVAIRMSHQRIAPEHLLKALLEDEQGMASGLIEKAGGDAKRALSETDLALSKIPAVSGSGAQQTPGIDNDLVRVLDQAEQIAQKAGDSFVTVERLLVALALSLNTAAGKALQTANAKPEAINAAINELRGGRTADTAGAEDRYDALKKFARDLTQAARDGKLDPVIGRDEEIRRTIQILARRTKNNPVLIGEPGTGKTAIAEGLALRIANGDVPDGLKDRKLMALDMGSLIAGAKYRGEFEERLKGVLDEVKGADGDIVLFIDEMHTLVGAGKSEGAMDAGNLLKPALARGELHCIGATTLDEYRKYVEKDPALQRRFQPVFVGEPTVEDTVSILRGLKDKYELHHGVRITDGALVSAATLSNRYITDRFLPDKAIDLMDEAASRLRMEVESKPEEIEALDRRIIRLKIEREALKKETDAASADRLDALETDLADLEEQSAALTTRWQAEKDKINADAKIKEQLDTARIALDQAQRQGDLARAGELSYGTIPGLEKQLAEAQAASEGAMLREEVTAEDIAGVVSRWTGIPVDRMLEGEREKLLAMEAELGKRVIGQKDAVEAVARAVRRSRAGLQDPNRPLGSFLFLGPTGVGKTELTKALAGFLFDDDSAMVRIDMSEFMEKHSVARLIGAPPGYVGYEEGGVLTEAVRRRPYQVILFDEVEKAHGDVFNILLQVLDDGRLTDGQGRTVDFSNTLIILTSNLGSQYLANLADDQPVESVEDQVMDIVRAHFRPEFLNRLDEIILFHRLAAGHMGPIVDIQVGRVAKLLKDRKIRLELTDGARAWLGRVGYDPVYGARPLKRAVQKYLQDPLADAILRGEVPDGSSLTIDEGDGKLELKTA</sequence>
<dbReference type="SUPFAM" id="SSF52540">
    <property type="entry name" value="P-loop containing nucleoside triphosphate hydrolases"/>
    <property type="match status" value="2"/>
</dbReference>
<dbReference type="EMBL" id="VTOU01000003">
    <property type="protein sequence ID" value="TZG26270.1"/>
    <property type="molecule type" value="Genomic_DNA"/>
</dbReference>
<keyword evidence="6 12" id="KW-0067">ATP-binding</keyword>
<dbReference type="InterPro" id="IPR028299">
    <property type="entry name" value="ClpA/B_CS2"/>
</dbReference>
<dbReference type="InterPro" id="IPR036628">
    <property type="entry name" value="Clp_N_dom_sf"/>
</dbReference>
<dbReference type="Pfam" id="PF00004">
    <property type="entry name" value="AAA"/>
    <property type="match status" value="1"/>
</dbReference>
<dbReference type="AlphaFoldDB" id="A0A5D9C5F7"/>
<evidence type="ECO:0000256" key="8">
    <source>
        <dbReference type="ARBA" id="ARBA00023186"/>
    </source>
</evidence>
<keyword evidence="7 13" id="KW-0175">Coiled coil</keyword>
<comment type="caution">
    <text evidence="15">The sequence shown here is derived from an EMBL/GenBank/DDBJ whole genome shotgun (WGS) entry which is preliminary data.</text>
</comment>
<evidence type="ECO:0000313" key="16">
    <source>
        <dbReference type="Proteomes" id="UP000322077"/>
    </source>
</evidence>
<gene>
    <name evidence="13 15" type="primary">clpB</name>
    <name evidence="15" type="ORF">FYJ91_15115</name>
</gene>
<dbReference type="InterPro" id="IPR027417">
    <property type="entry name" value="P-loop_NTPase"/>
</dbReference>
<evidence type="ECO:0000259" key="14">
    <source>
        <dbReference type="PROSITE" id="PS51903"/>
    </source>
</evidence>
<dbReference type="InterPro" id="IPR050130">
    <property type="entry name" value="ClpA_ClpB"/>
</dbReference>
<dbReference type="Pfam" id="PF02861">
    <property type="entry name" value="Clp_N"/>
    <property type="match status" value="1"/>
</dbReference>
<evidence type="ECO:0000256" key="4">
    <source>
        <dbReference type="ARBA" id="ARBA00022737"/>
    </source>
</evidence>
<evidence type="ECO:0000256" key="7">
    <source>
        <dbReference type="ARBA" id="ARBA00023054"/>
    </source>
</evidence>
<dbReference type="InterPro" id="IPR018368">
    <property type="entry name" value="ClpA/B_CS1"/>
</dbReference>
<dbReference type="InterPro" id="IPR003959">
    <property type="entry name" value="ATPase_AAA_core"/>
</dbReference>
<keyword evidence="5 12" id="KW-0547">Nucleotide-binding</keyword>
<feature type="coiled-coil region" evidence="13">
    <location>
        <begin position="415"/>
        <end position="495"/>
    </location>
</feature>
<reference evidence="15 16" key="1">
    <citation type="submission" date="2019-08" db="EMBL/GenBank/DDBJ databases">
        <authorList>
            <person name="Wang G."/>
            <person name="Xu Z."/>
        </authorList>
    </citation>
    <scope>NUCLEOTIDE SEQUENCE [LARGE SCALE GENOMIC DNA]</scope>
    <source>
        <strain evidence="15 16">ZX</strain>
    </source>
</reference>
<dbReference type="Pfam" id="PF10431">
    <property type="entry name" value="ClpB_D2-small"/>
    <property type="match status" value="1"/>
</dbReference>
<dbReference type="PROSITE" id="PS51903">
    <property type="entry name" value="CLP_R"/>
    <property type="match status" value="1"/>
</dbReference>
<comment type="subcellular location">
    <subcellularLocation>
        <location evidence="1 13">Cytoplasm</location>
    </subcellularLocation>
</comment>
<comment type="function">
    <text evidence="9">Part of a stress-induced multi-chaperone system, it is involved in the recovery of the cell from heat-induced damage, in cooperation with DnaK, DnaJ and GrpE. Acts before DnaK, in the processing of protein aggregates. Protein binding stimulates the ATPase activity; ATP hydrolysis unfolds the denatured protein aggregates, which probably helps expose new hydrophobic binding sites on the surface of ClpB-bound aggregates, contributing to the solubilization and refolding of denatured protein aggregates by DnaK.</text>
</comment>
<dbReference type="Gene3D" id="3.40.50.300">
    <property type="entry name" value="P-loop containing nucleotide triphosphate hydrolases"/>
    <property type="match status" value="3"/>
</dbReference>
<organism evidence="15 16">
    <name type="scientific">Sphingomonas montanisoli</name>
    <dbReference type="NCBI Taxonomy" id="2606412"/>
    <lineage>
        <taxon>Bacteria</taxon>
        <taxon>Pseudomonadati</taxon>
        <taxon>Pseudomonadota</taxon>
        <taxon>Alphaproteobacteria</taxon>
        <taxon>Sphingomonadales</taxon>
        <taxon>Sphingomonadaceae</taxon>
        <taxon>Sphingomonas</taxon>
    </lineage>
</organism>
<dbReference type="InterPro" id="IPR001270">
    <property type="entry name" value="ClpA/B"/>
</dbReference>
<evidence type="ECO:0000256" key="3">
    <source>
        <dbReference type="ARBA" id="ARBA00017574"/>
    </source>
</evidence>